<comment type="caution">
    <text evidence="1">The sequence shown here is derived from an EMBL/GenBank/DDBJ whole genome shotgun (WGS) entry which is preliminary data.</text>
</comment>
<dbReference type="InterPro" id="IPR010752">
    <property type="entry name" value="DUF1329"/>
</dbReference>
<gene>
    <name evidence="1" type="ORF">GYA55_10880</name>
</gene>
<organism evidence="1 2">
    <name type="scientific">SAR324 cluster bacterium</name>
    <dbReference type="NCBI Taxonomy" id="2024889"/>
    <lineage>
        <taxon>Bacteria</taxon>
        <taxon>Deltaproteobacteria</taxon>
        <taxon>SAR324 cluster</taxon>
    </lineage>
</organism>
<reference evidence="1 2" key="1">
    <citation type="journal article" date="2020" name="Biotechnol. Biofuels">
        <title>New insights from the biogas microbiome by comprehensive genome-resolved metagenomics of nearly 1600 species originating from multiple anaerobic digesters.</title>
        <authorList>
            <person name="Campanaro S."/>
            <person name="Treu L."/>
            <person name="Rodriguez-R L.M."/>
            <person name="Kovalovszki A."/>
            <person name="Ziels R.M."/>
            <person name="Maus I."/>
            <person name="Zhu X."/>
            <person name="Kougias P.G."/>
            <person name="Basile A."/>
            <person name="Luo G."/>
            <person name="Schluter A."/>
            <person name="Konstantinidis K.T."/>
            <person name="Angelidaki I."/>
        </authorList>
    </citation>
    <scope>NUCLEOTIDE SEQUENCE [LARGE SCALE GENOMIC DNA]</scope>
    <source>
        <strain evidence="1">AS27yjCOA_65</strain>
    </source>
</reference>
<protein>
    <submittedName>
        <fullName evidence="1">DUF1329 domain-containing protein</fullName>
    </submittedName>
</protein>
<accession>A0A7X9FTR9</accession>
<dbReference type="Proteomes" id="UP000524246">
    <property type="component" value="Unassembled WGS sequence"/>
</dbReference>
<dbReference type="EMBL" id="JAAZON010000498">
    <property type="protein sequence ID" value="NMC63654.1"/>
    <property type="molecule type" value="Genomic_DNA"/>
</dbReference>
<proteinExistence type="predicted"/>
<dbReference type="Pfam" id="PF07044">
    <property type="entry name" value="DUF1329"/>
    <property type="match status" value="1"/>
</dbReference>
<dbReference type="Gene3D" id="2.50.20.10">
    <property type="entry name" value="Lipoprotein localisation LolA/LolB/LppX"/>
    <property type="match status" value="1"/>
</dbReference>
<evidence type="ECO:0000313" key="2">
    <source>
        <dbReference type="Proteomes" id="UP000524246"/>
    </source>
</evidence>
<sequence>MKVFTLALFFLSLILVVVEISGVDCAWGQGSSFGTEAPDLKGEDWRQLLESIPDATEQGSPRLQIANENAYAFRSIIAPEIYPFVKAGKLKMGVVRSLRYSLDSKEAKSSKDFQYLLNQELSATEEIELPKIIPFPEVFNAEALSKDPRAAEKILWNMIFRQSKQLFQKISLSFRSLTSENKGREINAELLRVYPLAIEAKIKTPQLFREILRFKDPPAYHSLAFLTFRFLNREEDLLWVFSPAISKTRQLTGTNRGDLLPGFSLGLEDLFGWSGNLRFVEASLTGVRQVLLPFTELDMLKLQKSSFVENNDICFELGSREVVPRQDLVELGLSEDNSDSLPWLPTNSVFVPRMTWRIEVAPKDPYSEAGRQVLYIDKDLLVPAINVVFDRAGKLWRIILSGFSQAKNEEKEISFLSFMSAFDVRTNKATVVNIKGVSYCENLPPNISLADFDPSSLGK</sequence>
<dbReference type="AlphaFoldDB" id="A0A7X9FTR9"/>
<name>A0A7X9FTR9_9DELT</name>
<evidence type="ECO:0000313" key="1">
    <source>
        <dbReference type="EMBL" id="NMC63654.1"/>
    </source>
</evidence>